<dbReference type="EMBL" id="BNBO01000022">
    <property type="protein sequence ID" value="GHH74213.1"/>
    <property type="molecule type" value="Genomic_DNA"/>
</dbReference>
<feature type="domain" description="AMP-dependent synthetase/ligase" evidence="1">
    <location>
        <begin position="52"/>
        <end position="201"/>
    </location>
</feature>
<organism evidence="2 3">
    <name type="scientific">Kitasatospora indigofera</name>
    <dbReference type="NCBI Taxonomy" id="67307"/>
    <lineage>
        <taxon>Bacteria</taxon>
        <taxon>Bacillati</taxon>
        <taxon>Actinomycetota</taxon>
        <taxon>Actinomycetes</taxon>
        <taxon>Kitasatosporales</taxon>
        <taxon>Streptomycetaceae</taxon>
        <taxon>Kitasatospora</taxon>
    </lineage>
</organism>
<gene>
    <name evidence="2" type="ORF">GCM10018781_40370</name>
</gene>
<accession>A0A919FXE6</accession>
<dbReference type="InterPro" id="IPR000873">
    <property type="entry name" value="AMP-dep_synth/lig_dom"/>
</dbReference>
<dbReference type="InterPro" id="IPR042099">
    <property type="entry name" value="ANL_N_sf"/>
</dbReference>
<dbReference type="Pfam" id="PF00501">
    <property type="entry name" value="AMP-binding"/>
    <property type="match status" value="1"/>
</dbReference>
<proteinExistence type="predicted"/>
<dbReference type="Gene3D" id="3.40.50.12780">
    <property type="entry name" value="N-terminal domain of ligase-like"/>
    <property type="match status" value="1"/>
</dbReference>
<reference evidence="2" key="1">
    <citation type="journal article" date="2014" name="Int. J. Syst. Evol. Microbiol.">
        <title>Complete genome sequence of Corynebacterium casei LMG S-19264T (=DSM 44701T), isolated from a smear-ripened cheese.</title>
        <authorList>
            <consortium name="US DOE Joint Genome Institute (JGI-PGF)"/>
            <person name="Walter F."/>
            <person name="Albersmeier A."/>
            <person name="Kalinowski J."/>
            <person name="Ruckert C."/>
        </authorList>
    </citation>
    <scope>NUCLEOTIDE SEQUENCE</scope>
    <source>
        <strain evidence="2">JCM 4646</strain>
    </source>
</reference>
<sequence>MTRTALIRPESALEGALTRRETPTGVADWGALGVRSAAGLAALLPAEVPFETSGSTGRPVTWWRTGEQLAAEAELLAARLSGAEPDAVFVHAPLGHLYGLLLGCLVPALLGVPAHYLRATDAPPSGPDSPVVAAVPSTWWQLERSVARLRARARLTVVHSTARLPDDAVTRVGQALPELRLLELHGSTETGLVATRSSAGADWTLAEDVRFTAPAALDGPELLAVTSPRVARAAFGPYLGEHLLDDEVLRTGPRSYRLTGLRRRLVKVNGRRVDLRAVEERLRAALPAVEVSSRTFADPVRGEWYDLLAVGGEPERRAVQNAAARLIPVGTGPRAVRVVPAVLPGAGAAPAAPGSAALPRAAAAGHRVHDVQEGPTR</sequence>
<evidence type="ECO:0000313" key="3">
    <source>
        <dbReference type="Proteomes" id="UP000617734"/>
    </source>
</evidence>
<protein>
    <recommendedName>
        <fullName evidence="1">AMP-dependent synthetase/ligase domain-containing protein</fullName>
    </recommendedName>
</protein>
<evidence type="ECO:0000313" key="2">
    <source>
        <dbReference type="EMBL" id="GHH74213.1"/>
    </source>
</evidence>
<name>A0A919FXE6_9ACTN</name>
<evidence type="ECO:0000259" key="1">
    <source>
        <dbReference type="Pfam" id="PF00501"/>
    </source>
</evidence>
<dbReference type="SUPFAM" id="SSF56801">
    <property type="entry name" value="Acetyl-CoA synthetase-like"/>
    <property type="match status" value="1"/>
</dbReference>
<dbReference type="Proteomes" id="UP000617734">
    <property type="component" value="Unassembled WGS sequence"/>
</dbReference>
<comment type="caution">
    <text evidence="2">The sequence shown here is derived from an EMBL/GenBank/DDBJ whole genome shotgun (WGS) entry which is preliminary data.</text>
</comment>
<reference evidence="2" key="2">
    <citation type="submission" date="2020-09" db="EMBL/GenBank/DDBJ databases">
        <authorList>
            <person name="Sun Q."/>
            <person name="Ohkuma M."/>
        </authorList>
    </citation>
    <scope>NUCLEOTIDE SEQUENCE</scope>
    <source>
        <strain evidence="2">JCM 4646</strain>
    </source>
</reference>
<dbReference type="RefSeq" id="WP_190212280.1">
    <property type="nucleotide sequence ID" value="NZ_BNBO01000022.1"/>
</dbReference>
<dbReference type="GeneID" id="95354442"/>
<keyword evidence="3" id="KW-1185">Reference proteome</keyword>
<dbReference type="AlphaFoldDB" id="A0A919FXE6"/>